<accession>A0ABM4CQ80</accession>
<feature type="domain" description="Caspase family p20" evidence="4">
    <location>
        <begin position="90"/>
        <end position="211"/>
    </location>
</feature>
<evidence type="ECO:0000256" key="2">
    <source>
        <dbReference type="RuleBase" id="RU003971"/>
    </source>
</evidence>
<dbReference type="InterPro" id="IPR011600">
    <property type="entry name" value="Pept_C14_caspase"/>
</dbReference>
<comment type="similarity">
    <text evidence="1 2">Belongs to the peptidase C14A family.</text>
</comment>
<organism evidence="5 6">
    <name type="scientific">Hydra vulgaris</name>
    <name type="common">Hydra</name>
    <name type="synonym">Hydra attenuata</name>
    <dbReference type="NCBI Taxonomy" id="6087"/>
    <lineage>
        <taxon>Eukaryota</taxon>
        <taxon>Metazoa</taxon>
        <taxon>Cnidaria</taxon>
        <taxon>Hydrozoa</taxon>
        <taxon>Hydroidolina</taxon>
        <taxon>Anthoathecata</taxon>
        <taxon>Aplanulata</taxon>
        <taxon>Hydridae</taxon>
        <taxon>Hydra</taxon>
    </lineage>
</organism>
<dbReference type="InterPro" id="IPR015917">
    <property type="entry name" value="Pept_C14A"/>
</dbReference>
<dbReference type="RefSeq" id="XP_065664022.1">
    <property type="nucleotide sequence ID" value="XM_065807950.1"/>
</dbReference>
<dbReference type="Gene3D" id="3.30.70.1470">
    <property type="entry name" value="Caspase-like"/>
    <property type="match status" value="1"/>
</dbReference>
<dbReference type="Gene3D" id="3.40.50.1460">
    <property type="match status" value="1"/>
</dbReference>
<dbReference type="PRINTS" id="PR00376">
    <property type="entry name" value="IL1BCENZYME"/>
</dbReference>
<dbReference type="InterPro" id="IPR002398">
    <property type="entry name" value="Pept_C14"/>
</dbReference>
<evidence type="ECO:0000256" key="1">
    <source>
        <dbReference type="ARBA" id="ARBA00010134"/>
    </source>
</evidence>
<evidence type="ECO:0000313" key="6">
    <source>
        <dbReference type="RefSeq" id="XP_065664021.1"/>
    </source>
</evidence>
<reference evidence="6 7" key="1">
    <citation type="submission" date="2025-05" db="UniProtKB">
        <authorList>
            <consortium name="RefSeq"/>
        </authorList>
    </citation>
    <scope>IDENTIFICATION</scope>
</reference>
<dbReference type="PROSITE" id="PS50207">
    <property type="entry name" value="CASPASE_P10"/>
    <property type="match status" value="1"/>
</dbReference>
<gene>
    <name evidence="6 7" type="primary">LOC100210019</name>
</gene>
<proteinExistence type="inferred from homology"/>
<dbReference type="InterPro" id="IPR029030">
    <property type="entry name" value="Caspase-like_dom_sf"/>
</dbReference>
<evidence type="ECO:0000259" key="4">
    <source>
        <dbReference type="PROSITE" id="PS50208"/>
    </source>
</evidence>
<sequence length="332" mass="37979">MIGENDEYIDDNNNVETIDENNNQAICFEKSSILVSDAGLKNTFVSISNKNIFNKIFKCTKRQIFLPEPNSIENFQQHYNEDIYPINTYPIGKLLILNYSNFQALSLKNYPRKGSEKDVERLKCLFLKLGFVVELFENLTTSETVTAVAESTSCKQKFSCFFVAILSHGLENEFFTADDKMQIDKVATLFKIPKLAGIPKIFLIQACQGFINMESNKESTNLETADYEDFRSHYKFVTLPTESDVVYAFATVFGFQSVRNTLKGSWFIQNMCDVISQNVSKMDFLQMLTKVNAKLSLLKSKPKDEDSKEKSQVGSFVSYLTKEFYFCLPHGH</sequence>
<dbReference type="RefSeq" id="XP_065664021.1">
    <property type="nucleotide sequence ID" value="XM_065807949.1"/>
</dbReference>
<protein>
    <submittedName>
        <fullName evidence="6 7">Caspase-6</fullName>
    </submittedName>
</protein>
<dbReference type="InterPro" id="IPR001309">
    <property type="entry name" value="Pept_C14_p20"/>
</dbReference>
<dbReference type="PROSITE" id="PS50208">
    <property type="entry name" value="CASPASE_P20"/>
    <property type="match status" value="1"/>
</dbReference>
<dbReference type="InterPro" id="IPR002138">
    <property type="entry name" value="Pept_C14_p10"/>
</dbReference>
<dbReference type="SMART" id="SM00115">
    <property type="entry name" value="CASc"/>
    <property type="match status" value="1"/>
</dbReference>
<dbReference type="PANTHER" id="PTHR10454">
    <property type="entry name" value="CASPASE"/>
    <property type="match status" value="1"/>
</dbReference>
<keyword evidence="5" id="KW-1185">Reference proteome</keyword>
<feature type="domain" description="Caspase family p10" evidence="3">
    <location>
        <begin position="235"/>
        <end position="326"/>
    </location>
</feature>
<name>A0ABM4CQ80_HYDVU</name>
<dbReference type="SUPFAM" id="SSF52129">
    <property type="entry name" value="Caspase-like"/>
    <property type="match status" value="1"/>
</dbReference>
<dbReference type="GeneID" id="100210019"/>
<dbReference type="Proteomes" id="UP001652625">
    <property type="component" value="Chromosome 10"/>
</dbReference>
<evidence type="ECO:0000313" key="5">
    <source>
        <dbReference type="Proteomes" id="UP001652625"/>
    </source>
</evidence>
<dbReference type="Pfam" id="PF00656">
    <property type="entry name" value="Peptidase_C14"/>
    <property type="match status" value="1"/>
</dbReference>
<evidence type="ECO:0000259" key="3">
    <source>
        <dbReference type="PROSITE" id="PS50207"/>
    </source>
</evidence>
<evidence type="ECO:0000313" key="7">
    <source>
        <dbReference type="RefSeq" id="XP_065664022.1"/>
    </source>
</evidence>